<dbReference type="AlphaFoldDB" id="A0A5N6VG99"/>
<keyword evidence="2" id="KW-1185">Reference proteome</keyword>
<evidence type="ECO:0000313" key="1">
    <source>
        <dbReference type="EMBL" id="KAE8307308.1"/>
    </source>
</evidence>
<evidence type="ECO:0000313" key="2">
    <source>
        <dbReference type="Proteomes" id="UP000325433"/>
    </source>
</evidence>
<name>A0A5N6VG99_9EURO</name>
<proteinExistence type="predicted"/>
<dbReference type="EMBL" id="ML738411">
    <property type="protein sequence ID" value="KAE8307308.1"/>
    <property type="molecule type" value="Genomic_DNA"/>
</dbReference>
<organism evidence="1 2">
    <name type="scientific">Aspergillus transmontanensis</name>
    <dbReference type="NCBI Taxonomy" id="1034304"/>
    <lineage>
        <taxon>Eukaryota</taxon>
        <taxon>Fungi</taxon>
        <taxon>Dikarya</taxon>
        <taxon>Ascomycota</taxon>
        <taxon>Pezizomycotina</taxon>
        <taxon>Eurotiomycetes</taxon>
        <taxon>Eurotiomycetidae</taxon>
        <taxon>Eurotiales</taxon>
        <taxon>Aspergillaceae</taxon>
        <taxon>Aspergillus</taxon>
        <taxon>Aspergillus subgen. Circumdati</taxon>
    </lineage>
</organism>
<reference evidence="2" key="1">
    <citation type="submission" date="2019-04" db="EMBL/GenBank/DDBJ databases">
        <title>Friends and foes A comparative genomics studyof 23 Aspergillus species from section Flavi.</title>
        <authorList>
            <consortium name="DOE Joint Genome Institute"/>
            <person name="Kjaerbolling I."/>
            <person name="Vesth T."/>
            <person name="Frisvad J.C."/>
            <person name="Nybo J.L."/>
            <person name="Theobald S."/>
            <person name="Kildgaard S."/>
            <person name="Isbrandt T."/>
            <person name="Kuo A."/>
            <person name="Sato A."/>
            <person name="Lyhne E.K."/>
            <person name="Kogle M.E."/>
            <person name="Wiebenga A."/>
            <person name="Kun R.S."/>
            <person name="Lubbers R.J."/>
            <person name="Makela M.R."/>
            <person name="Barry K."/>
            <person name="Chovatia M."/>
            <person name="Clum A."/>
            <person name="Daum C."/>
            <person name="Haridas S."/>
            <person name="He G."/>
            <person name="LaButti K."/>
            <person name="Lipzen A."/>
            <person name="Mondo S."/>
            <person name="Riley R."/>
            <person name="Salamov A."/>
            <person name="Simmons B.A."/>
            <person name="Magnuson J.K."/>
            <person name="Henrissat B."/>
            <person name="Mortensen U.H."/>
            <person name="Larsen T.O."/>
            <person name="Devries R.P."/>
            <person name="Grigoriev I.V."/>
            <person name="Machida M."/>
            <person name="Baker S.E."/>
            <person name="Andersen M.R."/>
        </authorList>
    </citation>
    <scope>NUCLEOTIDE SEQUENCE [LARGE SCALE GENOMIC DNA]</scope>
    <source>
        <strain evidence="2">CBS 130015</strain>
    </source>
</reference>
<protein>
    <submittedName>
        <fullName evidence="1">Uncharacterized protein</fullName>
    </submittedName>
</protein>
<dbReference type="Proteomes" id="UP000325433">
    <property type="component" value="Unassembled WGS sequence"/>
</dbReference>
<accession>A0A5N6VG99</accession>
<gene>
    <name evidence="1" type="ORF">BDV41DRAFT_555308</name>
</gene>
<sequence length="88" mass="9691">MFHLAASSEICPICPSSHGYELSSDDSCLRPVPLSMPPQSTRSHRLFLVLAVSSSPERLGLSSRTGPKYRCRVEPRELSNLNNHRGLG</sequence>